<evidence type="ECO:0000313" key="2">
    <source>
        <dbReference type="EMBL" id="CAL1359785.1"/>
    </source>
</evidence>
<evidence type="ECO:0000313" key="3">
    <source>
        <dbReference type="Proteomes" id="UP001497516"/>
    </source>
</evidence>
<proteinExistence type="predicted"/>
<accession>A0AAV2CT91</accession>
<protein>
    <submittedName>
        <fullName evidence="2">Uncharacterized protein</fullName>
    </submittedName>
</protein>
<name>A0AAV2CT91_9ROSI</name>
<gene>
    <name evidence="2" type="ORF">LTRI10_LOCUS7254</name>
</gene>
<evidence type="ECO:0000256" key="1">
    <source>
        <dbReference type="SAM" id="MobiDB-lite"/>
    </source>
</evidence>
<feature type="region of interest" description="Disordered" evidence="1">
    <location>
        <begin position="92"/>
        <end position="113"/>
    </location>
</feature>
<dbReference type="AlphaFoldDB" id="A0AAV2CT91"/>
<dbReference type="EMBL" id="OZ034814">
    <property type="protein sequence ID" value="CAL1359785.1"/>
    <property type="molecule type" value="Genomic_DNA"/>
</dbReference>
<keyword evidence="3" id="KW-1185">Reference proteome</keyword>
<dbReference type="Proteomes" id="UP001497516">
    <property type="component" value="Chromosome 10"/>
</dbReference>
<sequence>MNKLQKKKIELQLKKRRIETLDSALPLSASSDLEDLRLHPSLASVEALSFTTTATVSATQNRVPRGRPASNLTDVATLFHARYRHSSLSVLDSSSSTANQDGGGEGGVLRRSNPGTLQCRSRFSSAASLLLLLVVLHQREIKMVLRRRWLLEPVWSTYFHSRQKI</sequence>
<reference evidence="2 3" key="1">
    <citation type="submission" date="2024-04" db="EMBL/GenBank/DDBJ databases">
        <authorList>
            <person name="Fracassetti M."/>
        </authorList>
    </citation>
    <scope>NUCLEOTIDE SEQUENCE [LARGE SCALE GENOMIC DNA]</scope>
</reference>
<organism evidence="2 3">
    <name type="scientific">Linum trigynum</name>
    <dbReference type="NCBI Taxonomy" id="586398"/>
    <lineage>
        <taxon>Eukaryota</taxon>
        <taxon>Viridiplantae</taxon>
        <taxon>Streptophyta</taxon>
        <taxon>Embryophyta</taxon>
        <taxon>Tracheophyta</taxon>
        <taxon>Spermatophyta</taxon>
        <taxon>Magnoliopsida</taxon>
        <taxon>eudicotyledons</taxon>
        <taxon>Gunneridae</taxon>
        <taxon>Pentapetalae</taxon>
        <taxon>rosids</taxon>
        <taxon>fabids</taxon>
        <taxon>Malpighiales</taxon>
        <taxon>Linaceae</taxon>
        <taxon>Linum</taxon>
    </lineage>
</organism>